<dbReference type="SUPFAM" id="SSF63411">
    <property type="entry name" value="LuxS/MPP-like metallohydrolase"/>
    <property type="match status" value="1"/>
</dbReference>
<reference evidence="2" key="1">
    <citation type="journal article" date="2023" name="G3 (Bethesda)">
        <title>A reference genome for the long-term kleptoplast-retaining sea slug Elysia crispata morphotype clarki.</title>
        <authorList>
            <person name="Eastman K.E."/>
            <person name="Pendleton A.L."/>
            <person name="Shaikh M.A."/>
            <person name="Suttiyut T."/>
            <person name="Ogas R."/>
            <person name="Tomko P."/>
            <person name="Gavelis G."/>
            <person name="Widhalm J.R."/>
            <person name="Wisecaver J.H."/>
        </authorList>
    </citation>
    <scope>NUCLEOTIDE SEQUENCE</scope>
    <source>
        <strain evidence="2">ECLA1</strain>
    </source>
</reference>
<dbReference type="Gene3D" id="3.30.830.10">
    <property type="entry name" value="Metalloenzyme, LuxS/M16 peptidase-like"/>
    <property type="match status" value="2"/>
</dbReference>
<evidence type="ECO:0000313" key="3">
    <source>
        <dbReference type="Proteomes" id="UP001283361"/>
    </source>
</evidence>
<accession>A0AAE0YSX1</accession>
<comment type="caution">
    <text evidence="2">The sequence shown here is derived from an EMBL/GenBank/DDBJ whole genome shotgun (WGS) entry which is preliminary data.</text>
</comment>
<sequence length="183" mass="20388">MLTQEKTGAQRLHVARDGGNNYTQGTQNELLPSHTYGILSRGDVAHIISLTHQQLQDLDAEYYHPSNASDANPRRDRSKASPIARDGENNYTQETQNELLPSLTYGIFSRGDVAHIISFTHQQLQDLHVEHNHSSNARFSTYGYLPLESHMEFVDSSLFESSQIEPIVGEPLESTGKTHGGTT</sequence>
<dbReference type="EMBL" id="JAWDGP010005513">
    <property type="protein sequence ID" value="KAK3756442.1"/>
    <property type="molecule type" value="Genomic_DNA"/>
</dbReference>
<dbReference type="PANTHER" id="PTHR43016:SF13">
    <property type="entry name" value="PRESEQUENCE PROTEASE, MITOCHONDRIAL"/>
    <property type="match status" value="1"/>
</dbReference>
<name>A0AAE0YSX1_9GAST</name>
<dbReference type="AlphaFoldDB" id="A0AAE0YSX1"/>
<dbReference type="InterPro" id="IPR011249">
    <property type="entry name" value="Metalloenz_LuxS/M16"/>
</dbReference>
<feature type="region of interest" description="Disordered" evidence="1">
    <location>
        <begin position="64"/>
        <end position="96"/>
    </location>
</feature>
<keyword evidence="3" id="KW-1185">Reference proteome</keyword>
<evidence type="ECO:0000313" key="2">
    <source>
        <dbReference type="EMBL" id="KAK3756442.1"/>
    </source>
</evidence>
<dbReference type="Proteomes" id="UP001283361">
    <property type="component" value="Unassembled WGS sequence"/>
</dbReference>
<dbReference type="PANTHER" id="PTHR43016">
    <property type="entry name" value="PRESEQUENCE PROTEASE"/>
    <property type="match status" value="1"/>
</dbReference>
<dbReference type="GO" id="GO:0046872">
    <property type="term" value="F:metal ion binding"/>
    <property type="evidence" value="ECO:0007669"/>
    <property type="project" value="InterPro"/>
</dbReference>
<proteinExistence type="predicted"/>
<gene>
    <name evidence="2" type="ORF">RRG08_040347</name>
</gene>
<dbReference type="GO" id="GO:0005759">
    <property type="term" value="C:mitochondrial matrix"/>
    <property type="evidence" value="ECO:0007669"/>
    <property type="project" value="TreeGrafter"/>
</dbReference>
<evidence type="ECO:0000256" key="1">
    <source>
        <dbReference type="SAM" id="MobiDB-lite"/>
    </source>
</evidence>
<organism evidence="2 3">
    <name type="scientific">Elysia crispata</name>
    <name type="common">lettuce slug</name>
    <dbReference type="NCBI Taxonomy" id="231223"/>
    <lineage>
        <taxon>Eukaryota</taxon>
        <taxon>Metazoa</taxon>
        <taxon>Spiralia</taxon>
        <taxon>Lophotrochozoa</taxon>
        <taxon>Mollusca</taxon>
        <taxon>Gastropoda</taxon>
        <taxon>Heterobranchia</taxon>
        <taxon>Euthyneura</taxon>
        <taxon>Panpulmonata</taxon>
        <taxon>Sacoglossa</taxon>
        <taxon>Placobranchoidea</taxon>
        <taxon>Plakobranchidae</taxon>
        <taxon>Elysia</taxon>
    </lineage>
</organism>
<dbReference type="GO" id="GO:0016485">
    <property type="term" value="P:protein processing"/>
    <property type="evidence" value="ECO:0007669"/>
    <property type="project" value="TreeGrafter"/>
</dbReference>
<protein>
    <submittedName>
        <fullName evidence="2">Uncharacterized protein</fullName>
    </submittedName>
</protein>
<dbReference type="GO" id="GO:0004222">
    <property type="term" value="F:metalloendopeptidase activity"/>
    <property type="evidence" value="ECO:0007669"/>
    <property type="project" value="TreeGrafter"/>
</dbReference>